<keyword evidence="4" id="KW-1185">Reference proteome</keyword>
<proteinExistence type="predicted"/>
<feature type="signal peptide" evidence="1">
    <location>
        <begin position="1"/>
        <end position="20"/>
    </location>
</feature>
<dbReference type="EMBL" id="JBHRSK010000007">
    <property type="protein sequence ID" value="MFC2968801.1"/>
    <property type="molecule type" value="Genomic_DNA"/>
</dbReference>
<feature type="chain" id="PRO_5046398216" evidence="1">
    <location>
        <begin position="21"/>
        <end position="178"/>
    </location>
</feature>
<reference evidence="4" key="1">
    <citation type="journal article" date="2019" name="Int. J. Syst. Evol. Microbiol.">
        <title>The Global Catalogue of Microorganisms (GCM) 10K type strain sequencing project: providing services to taxonomists for standard genome sequencing and annotation.</title>
        <authorList>
            <consortium name="The Broad Institute Genomics Platform"/>
            <consortium name="The Broad Institute Genome Sequencing Center for Infectious Disease"/>
            <person name="Wu L."/>
            <person name="Ma J."/>
        </authorList>
    </citation>
    <scope>NUCLEOTIDE SEQUENCE [LARGE SCALE GENOMIC DNA]</scope>
    <source>
        <strain evidence="4">KCTC 62192</strain>
    </source>
</reference>
<sequence>MIRPFLLGLAALGLAACSTASDPALTGDGPQPGARQSLAGAILRRTQPGPPSTVPGECWAHETLPAVIETTTEHVETAPGQFETRSHQRIVRPREAVWFRRLCPAVMSPDVIATLQRALKVRRYYGGPVTGEMDAPTRDALRRYQSERGLASAIPSLAAARLLGVATYDLYSLQQPDG</sequence>
<organism evidence="3 4">
    <name type="scientific">Acidimangrovimonas pyrenivorans</name>
    <dbReference type="NCBI Taxonomy" id="2030798"/>
    <lineage>
        <taxon>Bacteria</taxon>
        <taxon>Pseudomonadati</taxon>
        <taxon>Pseudomonadota</taxon>
        <taxon>Alphaproteobacteria</taxon>
        <taxon>Rhodobacterales</taxon>
        <taxon>Paracoccaceae</taxon>
        <taxon>Acidimangrovimonas</taxon>
    </lineage>
</organism>
<evidence type="ECO:0000313" key="4">
    <source>
        <dbReference type="Proteomes" id="UP001595443"/>
    </source>
</evidence>
<dbReference type="InterPro" id="IPR002477">
    <property type="entry name" value="Peptidoglycan-bd-like"/>
</dbReference>
<name>A0ABV7AIX9_9RHOB</name>
<feature type="domain" description="Peptidoglycan binding-like" evidence="2">
    <location>
        <begin position="112"/>
        <end position="151"/>
    </location>
</feature>
<evidence type="ECO:0000259" key="2">
    <source>
        <dbReference type="Pfam" id="PF01471"/>
    </source>
</evidence>
<dbReference type="SUPFAM" id="SSF47090">
    <property type="entry name" value="PGBD-like"/>
    <property type="match status" value="1"/>
</dbReference>
<evidence type="ECO:0000256" key="1">
    <source>
        <dbReference type="SAM" id="SignalP"/>
    </source>
</evidence>
<gene>
    <name evidence="3" type="ORF">ACFOES_11910</name>
</gene>
<dbReference type="RefSeq" id="WP_377833493.1">
    <property type="nucleotide sequence ID" value="NZ_JBHRSK010000007.1"/>
</dbReference>
<dbReference type="Pfam" id="PF01471">
    <property type="entry name" value="PG_binding_1"/>
    <property type="match status" value="1"/>
</dbReference>
<keyword evidence="1" id="KW-0732">Signal</keyword>
<dbReference type="InterPro" id="IPR036366">
    <property type="entry name" value="PGBDSf"/>
</dbReference>
<dbReference type="Gene3D" id="1.10.101.10">
    <property type="entry name" value="PGBD-like superfamily/PGBD"/>
    <property type="match status" value="1"/>
</dbReference>
<dbReference type="InterPro" id="IPR036365">
    <property type="entry name" value="PGBD-like_sf"/>
</dbReference>
<dbReference type="Proteomes" id="UP001595443">
    <property type="component" value="Unassembled WGS sequence"/>
</dbReference>
<protein>
    <submittedName>
        <fullName evidence="3">Peptidoglycan-binding domain-containing protein</fullName>
    </submittedName>
</protein>
<evidence type="ECO:0000313" key="3">
    <source>
        <dbReference type="EMBL" id="MFC2968801.1"/>
    </source>
</evidence>
<accession>A0ABV7AIX9</accession>
<dbReference type="PROSITE" id="PS51257">
    <property type="entry name" value="PROKAR_LIPOPROTEIN"/>
    <property type="match status" value="1"/>
</dbReference>
<comment type="caution">
    <text evidence="3">The sequence shown here is derived from an EMBL/GenBank/DDBJ whole genome shotgun (WGS) entry which is preliminary data.</text>
</comment>